<evidence type="ECO:0000313" key="11">
    <source>
        <dbReference type="EMBL" id="TIA90666.1"/>
    </source>
</evidence>
<dbReference type="Gene3D" id="3.30.56.70">
    <property type="entry name" value="N2,N2-dimethylguanosine tRNA methyltransferase, C-terminal domain"/>
    <property type="match status" value="1"/>
</dbReference>
<evidence type="ECO:0000256" key="5">
    <source>
        <dbReference type="ARBA" id="ARBA00022694"/>
    </source>
</evidence>
<keyword evidence="5 9" id="KW-0819">tRNA processing</keyword>
<dbReference type="PANTHER" id="PTHR10631">
    <property type="entry name" value="N 2 ,N 2 -DIMETHYLGUANOSINE TRNA METHYLTRANSFERASE"/>
    <property type="match status" value="1"/>
</dbReference>
<dbReference type="PROSITE" id="PS51626">
    <property type="entry name" value="SAM_MT_TRM1"/>
    <property type="match status" value="1"/>
</dbReference>
<feature type="region of interest" description="Disordered" evidence="10">
    <location>
        <begin position="502"/>
        <end position="590"/>
    </location>
</feature>
<dbReference type="NCBIfam" id="TIGR00308">
    <property type="entry name" value="TRM1"/>
    <property type="match status" value="1"/>
</dbReference>
<comment type="catalytic activity">
    <reaction evidence="8 9">
        <text>guanosine(26) in tRNA + 2 S-adenosyl-L-methionine = N(2)-dimethylguanosine(26) in tRNA + 2 S-adenosyl-L-homocysteine + 2 H(+)</text>
        <dbReference type="Rhea" id="RHEA:43140"/>
        <dbReference type="Rhea" id="RHEA-COMP:10359"/>
        <dbReference type="Rhea" id="RHEA-COMP:10360"/>
        <dbReference type="ChEBI" id="CHEBI:15378"/>
        <dbReference type="ChEBI" id="CHEBI:57856"/>
        <dbReference type="ChEBI" id="CHEBI:59789"/>
        <dbReference type="ChEBI" id="CHEBI:74269"/>
        <dbReference type="ChEBI" id="CHEBI:74513"/>
        <dbReference type="EC" id="2.1.1.216"/>
    </reaction>
</comment>
<dbReference type="InterPro" id="IPR002905">
    <property type="entry name" value="Trm1"/>
</dbReference>
<proteinExistence type="inferred from homology"/>
<protein>
    <recommendedName>
        <fullName evidence="7 9">tRNA (guanine(26)-N(2))-dimethyltransferase</fullName>
        <ecNumber evidence="7 9">2.1.1.216</ecNumber>
    </recommendedName>
</protein>
<evidence type="ECO:0000313" key="12">
    <source>
        <dbReference type="Proteomes" id="UP000310189"/>
    </source>
</evidence>
<dbReference type="InterPro" id="IPR029063">
    <property type="entry name" value="SAM-dependent_MTases_sf"/>
</dbReference>
<evidence type="ECO:0000256" key="2">
    <source>
        <dbReference type="ARBA" id="ARBA00022603"/>
    </source>
</evidence>
<evidence type="ECO:0000256" key="1">
    <source>
        <dbReference type="ARBA" id="ARBA00022555"/>
    </source>
</evidence>
<name>A0A4T0FUM5_9BASI</name>
<dbReference type="PANTHER" id="PTHR10631:SF3">
    <property type="entry name" value="TRNA (GUANINE(26)-N(2))-DIMETHYLTRANSFERASE"/>
    <property type="match status" value="1"/>
</dbReference>
<dbReference type="GO" id="GO:0160104">
    <property type="term" value="F:tRNA (guanine(26)-N2)-dimethyltransferase activity"/>
    <property type="evidence" value="ECO:0007669"/>
    <property type="project" value="UniProtKB-UniRule"/>
</dbReference>
<keyword evidence="6 9" id="KW-0694">RNA-binding</keyword>
<evidence type="ECO:0000256" key="8">
    <source>
        <dbReference type="ARBA" id="ARBA00051897"/>
    </source>
</evidence>
<dbReference type="SUPFAM" id="SSF53335">
    <property type="entry name" value="S-adenosyl-L-methionine-dependent methyltransferases"/>
    <property type="match status" value="1"/>
</dbReference>
<dbReference type="FunFam" id="3.40.50.150:FF:000051">
    <property type="entry name" value="tRNA (guanine(26)-N(2))-dimethyltransferase"/>
    <property type="match status" value="1"/>
</dbReference>
<evidence type="ECO:0000256" key="4">
    <source>
        <dbReference type="ARBA" id="ARBA00022691"/>
    </source>
</evidence>
<dbReference type="InterPro" id="IPR042296">
    <property type="entry name" value="tRNA_met_Trm1_C"/>
</dbReference>
<dbReference type="FunFam" id="3.30.56.70:FF:000001">
    <property type="entry name" value="tRNA (guanine(26)-N(2))-dimethyltransferase"/>
    <property type="match status" value="1"/>
</dbReference>
<feature type="compositionally biased region" description="Basic and acidic residues" evidence="10">
    <location>
        <begin position="521"/>
        <end position="535"/>
    </location>
</feature>
<keyword evidence="4 9" id="KW-0949">S-adenosyl-L-methionine</keyword>
<dbReference type="GO" id="GO:0000049">
    <property type="term" value="F:tRNA binding"/>
    <property type="evidence" value="ECO:0007669"/>
    <property type="project" value="UniProtKB-UniRule"/>
</dbReference>
<reference evidence="11 12" key="1">
    <citation type="submission" date="2019-03" db="EMBL/GenBank/DDBJ databases">
        <title>Sequencing 23 genomes of Wallemia ichthyophaga.</title>
        <authorList>
            <person name="Gostincar C."/>
        </authorList>
    </citation>
    <scope>NUCLEOTIDE SEQUENCE [LARGE SCALE GENOMIC DNA]</scope>
    <source>
        <strain evidence="11 12">EXF-5753</strain>
    </source>
</reference>
<keyword evidence="12" id="KW-1185">Reference proteome</keyword>
<keyword evidence="2 9" id="KW-0489">Methyltransferase</keyword>
<dbReference type="GO" id="GO:0005634">
    <property type="term" value="C:nucleus"/>
    <property type="evidence" value="ECO:0007669"/>
    <property type="project" value="TreeGrafter"/>
</dbReference>
<dbReference type="Proteomes" id="UP000310189">
    <property type="component" value="Unassembled WGS sequence"/>
</dbReference>
<dbReference type="GO" id="GO:0002940">
    <property type="term" value="P:tRNA N2-guanine methylation"/>
    <property type="evidence" value="ECO:0007669"/>
    <property type="project" value="TreeGrafter"/>
</dbReference>
<comment type="similarity">
    <text evidence="9">Belongs to the class I-like SAM-binding methyltransferase superfamily. Trm1 family.</text>
</comment>
<feature type="compositionally biased region" description="Basic and acidic residues" evidence="10">
    <location>
        <begin position="545"/>
        <end position="590"/>
    </location>
</feature>
<dbReference type="EC" id="2.1.1.216" evidence="7 9"/>
<dbReference type="EMBL" id="SPNW01000017">
    <property type="protein sequence ID" value="TIA90666.1"/>
    <property type="molecule type" value="Genomic_DNA"/>
</dbReference>
<gene>
    <name evidence="11" type="ORF">E3P99_01451</name>
</gene>
<sequence>MSQQPITTATAATQAIPSNYKLTSENSAQILVPITEQSDNKAFINPIQEFNRDLSVASISVWSEMVREEKMAKFAARRSKGKGKRMAEENPDWQFKFSILDALSATGLRAIRYAKEIPNADRIYANDFLPDAVEAIRRNVEYNGVSDKVSATEGDASALMYQHRSKAQFDVIDLDPYGTAAPFVDAAVQSLSNGGLLCITCTDTAVMAGSNYPEKCYSNYGGTPVKAEYSHEAALRLILNSVSQSAARYGRYIEPLMSLSIDFYVRMWIRVHDGLSGTKKAFSKAGLVHVCSFCRSHKIQAFGRVVTKTSDKGAESTKFQAPQTAHVGENGRCDECSAVMHANGPMWIDTLHNKTFTKRLLEHVENNASKYGTAHRMKGMVSTANEELDAPFYFTTDTIASAMKLAAPSMLTVASGLVNAGYHVSRSHALAGSIKTDAPASAIHDMFRKWMKTRPIKLDNVKEGSPTRVLVTKEAVIDADLTHNQTVIDMLNNKERMTRYQANPANWGPLAKPAGGPPRKKGTEEGVEKVAKEDNGTSVEASKATTKDDKLDNHGKADSSGDSVDKNVGEKRTVDGANDAHDNKKAKLDV</sequence>
<evidence type="ECO:0000256" key="9">
    <source>
        <dbReference type="PROSITE-ProRule" id="PRU00958"/>
    </source>
</evidence>
<dbReference type="Pfam" id="PF02005">
    <property type="entry name" value="TRM"/>
    <property type="match status" value="1"/>
</dbReference>
<evidence type="ECO:0000256" key="3">
    <source>
        <dbReference type="ARBA" id="ARBA00022679"/>
    </source>
</evidence>
<dbReference type="Gene3D" id="3.40.50.150">
    <property type="entry name" value="Vaccinia Virus protein VP39"/>
    <property type="match status" value="1"/>
</dbReference>
<evidence type="ECO:0000256" key="10">
    <source>
        <dbReference type="SAM" id="MobiDB-lite"/>
    </source>
</evidence>
<dbReference type="OrthoDB" id="6349953at2759"/>
<evidence type="ECO:0000256" key="6">
    <source>
        <dbReference type="ARBA" id="ARBA00022884"/>
    </source>
</evidence>
<keyword evidence="3 9" id="KW-0808">Transferase</keyword>
<dbReference type="AlphaFoldDB" id="A0A4T0FUM5"/>
<evidence type="ECO:0000256" key="7">
    <source>
        <dbReference type="ARBA" id="ARBA00039099"/>
    </source>
</evidence>
<keyword evidence="1 9" id="KW-0820">tRNA-binding</keyword>
<organism evidence="11 12">
    <name type="scientific">Wallemia hederae</name>
    <dbReference type="NCBI Taxonomy" id="1540922"/>
    <lineage>
        <taxon>Eukaryota</taxon>
        <taxon>Fungi</taxon>
        <taxon>Dikarya</taxon>
        <taxon>Basidiomycota</taxon>
        <taxon>Wallemiomycotina</taxon>
        <taxon>Wallemiomycetes</taxon>
        <taxon>Wallemiales</taxon>
        <taxon>Wallemiaceae</taxon>
        <taxon>Wallemia</taxon>
    </lineage>
</organism>
<accession>A0A4T0FUM5</accession>
<comment type="caution">
    <text evidence="11">The sequence shown here is derived from an EMBL/GenBank/DDBJ whole genome shotgun (WGS) entry which is preliminary data.</text>
</comment>